<feature type="domain" description="Cell-division protein ZapC C-terminal" evidence="1">
    <location>
        <begin position="87"/>
        <end position="164"/>
    </location>
</feature>
<evidence type="ECO:0000259" key="2">
    <source>
        <dbReference type="Pfam" id="PF21083"/>
    </source>
</evidence>
<dbReference type="Proteomes" id="UP000287865">
    <property type="component" value="Unassembled WGS sequence"/>
</dbReference>
<dbReference type="Pfam" id="PF21083">
    <property type="entry name" value="ZapC_N"/>
    <property type="match status" value="1"/>
</dbReference>
<accession>A0A327WZQ9</accession>
<dbReference type="EMBL" id="QLMD01000004">
    <property type="protein sequence ID" value="RAJ98939.1"/>
    <property type="molecule type" value="Genomic_DNA"/>
</dbReference>
<dbReference type="RefSeq" id="WP_111569028.1">
    <property type="nucleotide sequence ID" value="NZ_PIPK01000004.1"/>
</dbReference>
<dbReference type="EMBL" id="PIPK01000004">
    <property type="protein sequence ID" value="RUO25082.1"/>
    <property type="molecule type" value="Genomic_DNA"/>
</dbReference>
<protein>
    <submittedName>
        <fullName evidence="3">Cell division protein ZapC</fullName>
    </submittedName>
</protein>
<dbReference type="Proteomes" id="UP000249203">
    <property type="component" value="Unassembled WGS sequence"/>
</dbReference>
<name>A0A327WZQ9_9GAMM</name>
<dbReference type="InterPro" id="IPR048372">
    <property type="entry name" value="ZapC_C"/>
</dbReference>
<dbReference type="Pfam" id="PF07126">
    <property type="entry name" value="ZapC_C"/>
    <property type="match status" value="1"/>
</dbReference>
<feature type="domain" description="Cell-division protein ZapC N-terminal" evidence="2">
    <location>
        <begin position="5"/>
        <end position="86"/>
    </location>
</feature>
<sequence>MSVIHWEWLFDTSRQTLQIAMDGVLLDISYPRRALQQNLPAQAAFDLEDANLFQRTRDYLEEHSPLGVNQQLQAAIHITAAARFLKPSMPQSWHFRFGDVFEPWPHTHMLCKLDSGLAAGDFLIVEQNERSSLCMLLDDNLRLAPTKELKRFECIRVINDRSQPSPHHPLPQRWQSDWSSLA</sequence>
<comment type="caution">
    <text evidence="3">The sequence shown here is derived from an EMBL/GenBank/DDBJ whole genome shotgun (WGS) entry which is preliminary data.</text>
</comment>
<keyword evidence="6" id="KW-1185">Reference proteome</keyword>
<gene>
    <name evidence="3" type="ORF">B0I24_104143</name>
    <name evidence="4" type="ORF">CWE07_06285</name>
</gene>
<evidence type="ECO:0000313" key="6">
    <source>
        <dbReference type="Proteomes" id="UP000287865"/>
    </source>
</evidence>
<reference evidence="3 5" key="2">
    <citation type="submission" date="2018-06" db="EMBL/GenBank/DDBJ databases">
        <title>Genomic Encyclopedia of Type Strains, Phase III (KMG-III): the genomes of soil and plant-associated and newly described type strains.</title>
        <authorList>
            <person name="Whitman W."/>
        </authorList>
    </citation>
    <scope>NUCLEOTIDE SEQUENCE [LARGE SCALE GENOMIC DNA]</scope>
    <source>
        <strain evidence="3 5">CGMCC 1.15366</strain>
    </source>
</reference>
<dbReference type="GO" id="GO:0051301">
    <property type="term" value="P:cell division"/>
    <property type="evidence" value="ECO:0007669"/>
    <property type="project" value="UniProtKB-KW"/>
</dbReference>
<evidence type="ECO:0000313" key="4">
    <source>
        <dbReference type="EMBL" id="RUO25082.1"/>
    </source>
</evidence>
<evidence type="ECO:0000313" key="3">
    <source>
        <dbReference type="EMBL" id="RAJ98939.1"/>
    </source>
</evidence>
<evidence type="ECO:0000259" key="1">
    <source>
        <dbReference type="Pfam" id="PF07126"/>
    </source>
</evidence>
<organism evidence="3 5">
    <name type="scientific">Aliidiomarina maris</name>
    <dbReference type="NCBI Taxonomy" id="531312"/>
    <lineage>
        <taxon>Bacteria</taxon>
        <taxon>Pseudomonadati</taxon>
        <taxon>Pseudomonadota</taxon>
        <taxon>Gammaproteobacteria</taxon>
        <taxon>Alteromonadales</taxon>
        <taxon>Idiomarinaceae</taxon>
        <taxon>Aliidiomarina</taxon>
    </lineage>
</organism>
<keyword evidence="3" id="KW-0131">Cell cycle</keyword>
<reference evidence="4 6" key="1">
    <citation type="journal article" date="2018" name="Front. Microbiol.">
        <title>Genome-Based Analysis Reveals the Taxonomy and Diversity of the Family Idiomarinaceae.</title>
        <authorList>
            <person name="Liu Y."/>
            <person name="Lai Q."/>
            <person name="Shao Z."/>
        </authorList>
    </citation>
    <scope>NUCLEOTIDE SEQUENCE [LARGE SCALE GENOMIC DNA]</scope>
    <source>
        <strain evidence="4 6">CF12-14</strain>
    </source>
</reference>
<dbReference type="AlphaFoldDB" id="A0A327WZQ9"/>
<dbReference type="OrthoDB" id="5765005at2"/>
<dbReference type="InterPro" id="IPR048373">
    <property type="entry name" value="ZapC_N"/>
</dbReference>
<keyword evidence="3" id="KW-0132">Cell division</keyword>
<evidence type="ECO:0000313" key="5">
    <source>
        <dbReference type="Proteomes" id="UP000249203"/>
    </source>
</evidence>
<proteinExistence type="predicted"/>